<dbReference type="InterPro" id="IPR011528">
    <property type="entry name" value="NERD"/>
</dbReference>
<reference evidence="2 3" key="1">
    <citation type="submission" date="2021-03" db="EMBL/GenBank/DDBJ databases">
        <title>Genomic Encyclopedia of Type Strains, Phase IV (KMG-IV): sequencing the most valuable type-strain genomes for metagenomic binning, comparative biology and taxonomic classification.</title>
        <authorList>
            <person name="Goeker M."/>
        </authorList>
    </citation>
    <scope>NUCLEOTIDE SEQUENCE [LARGE SCALE GENOMIC DNA]</scope>
    <source>
        <strain evidence="2 3">DSM 21085</strain>
    </source>
</reference>
<feature type="domain" description="NERD" evidence="1">
    <location>
        <begin position="41"/>
        <end position="161"/>
    </location>
</feature>
<dbReference type="Proteomes" id="UP001519328">
    <property type="component" value="Unassembled WGS sequence"/>
</dbReference>
<dbReference type="PROSITE" id="PS50965">
    <property type="entry name" value="NERD"/>
    <property type="match status" value="1"/>
</dbReference>
<dbReference type="RefSeq" id="WP_209481199.1">
    <property type="nucleotide sequence ID" value="NZ_JAGGKK010000014.1"/>
</dbReference>
<sequence length="180" mass="20865">MIGKSLDIPVLMLQTEALSWRLAEHHLKSKEVNKHAKNLRAGYNGEKSLEFTLGFLPEYPYIILHNLRIHDENGFFQIDTLILSPQFLLIVEVKNIAGTVMYDEFGQAIRITKKGEEENLGNHIEQINLQHFRLLRWMREHGFPVTPIEKLIAYSNPNTIIKNITTIQPFLKQSFIKKAC</sequence>
<protein>
    <recommendedName>
        <fullName evidence="1">NERD domain-containing protein</fullName>
    </recommendedName>
</protein>
<accession>A0ABS4HFK7</accession>
<gene>
    <name evidence="2" type="ORF">J2Z82_002660</name>
</gene>
<proteinExistence type="predicted"/>
<dbReference type="Pfam" id="PF08378">
    <property type="entry name" value="NERD"/>
    <property type="match status" value="1"/>
</dbReference>
<dbReference type="EMBL" id="JAGGKK010000014">
    <property type="protein sequence ID" value="MBP1949720.1"/>
    <property type="molecule type" value="Genomic_DNA"/>
</dbReference>
<name>A0ABS4HFK7_9BACI</name>
<keyword evidence="3" id="KW-1185">Reference proteome</keyword>
<evidence type="ECO:0000259" key="1">
    <source>
        <dbReference type="PROSITE" id="PS50965"/>
    </source>
</evidence>
<evidence type="ECO:0000313" key="3">
    <source>
        <dbReference type="Proteomes" id="UP001519328"/>
    </source>
</evidence>
<organism evidence="2 3">
    <name type="scientific">Virgibacillus litoralis</name>
    <dbReference type="NCBI Taxonomy" id="578221"/>
    <lineage>
        <taxon>Bacteria</taxon>
        <taxon>Bacillati</taxon>
        <taxon>Bacillota</taxon>
        <taxon>Bacilli</taxon>
        <taxon>Bacillales</taxon>
        <taxon>Bacillaceae</taxon>
        <taxon>Virgibacillus</taxon>
    </lineage>
</organism>
<evidence type="ECO:0000313" key="2">
    <source>
        <dbReference type="EMBL" id="MBP1949720.1"/>
    </source>
</evidence>
<comment type="caution">
    <text evidence="2">The sequence shown here is derived from an EMBL/GenBank/DDBJ whole genome shotgun (WGS) entry which is preliminary data.</text>
</comment>